<evidence type="ECO:0000313" key="3">
    <source>
        <dbReference type="Proteomes" id="UP000252182"/>
    </source>
</evidence>
<dbReference type="RefSeq" id="WP_114561903.1">
    <property type="nucleotide sequence ID" value="NZ_CP031124.1"/>
</dbReference>
<dbReference type="OrthoDB" id="121974at2"/>
<name>A0A345D8D8_9BURK</name>
<dbReference type="InterPro" id="IPR032710">
    <property type="entry name" value="NTF2-like_dom_sf"/>
</dbReference>
<proteinExistence type="predicted"/>
<dbReference type="Proteomes" id="UP000252182">
    <property type="component" value="Chromosome"/>
</dbReference>
<evidence type="ECO:0000259" key="1">
    <source>
        <dbReference type="Pfam" id="PF14534"/>
    </source>
</evidence>
<sequence>MTTTNLSVLTACIIQLEQQLHHRPLSAQLISSLLADDFTEFGQSGCVYDKAQVMALLSTAPPTQIESSDFKLQILSTDAVLLRYRTQHTHKHKQTLRSSIWRNENAQWRMVFHQSTPIVE</sequence>
<dbReference type="InterPro" id="IPR027843">
    <property type="entry name" value="DUF4440"/>
</dbReference>
<evidence type="ECO:0000313" key="2">
    <source>
        <dbReference type="EMBL" id="AXF84626.1"/>
    </source>
</evidence>
<organism evidence="2 3">
    <name type="scientific">Ephemeroptericola cinctiostellae</name>
    <dbReference type="NCBI Taxonomy" id="2268024"/>
    <lineage>
        <taxon>Bacteria</taxon>
        <taxon>Pseudomonadati</taxon>
        <taxon>Pseudomonadota</taxon>
        <taxon>Betaproteobacteria</taxon>
        <taxon>Burkholderiales</taxon>
        <taxon>Burkholderiaceae</taxon>
        <taxon>Ephemeroptericola</taxon>
    </lineage>
</organism>
<dbReference type="KEGG" id="hyf:DTO96_100336"/>
<dbReference type="AlphaFoldDB" id="A0A345D8D8"/>
<gene>
    <name evidence="2" type="ORF">DTO96_100336</name>
</gene>
<dbReference type="Pfam" id="PF14534">
    <property type="entry name" value="DUF4440"/>
    <property type="match status" value="1"/>
</dbReference>
<reference evidence="3" key="1">
    <citation type="submission" date="2018-07" db="EMBL/GenBank/DDBJ databases">
        <authorList>
            <person name="Kim H."/>
        </authorList>
    </citation>
    <scope>NUCLEOTIDE SEQUENCE [LARGE SCALE GENOMIC DNA]</scope>
    <source>
        <strain evidence="3">F02</strain>
    </source>
</reference>
<protein>
    <recommendedName>
        <fullName evidence="1">DUF4440 domain-containing protein</fullName>
    </recommendedName>
</protein>
<accession>A0A345D8D8</accession>
<dbReference type="Gene3D" id="3.10.450.50">
    <property type="match status" value="1"/>
</dbReference>
<dbReference type="EMBL" id="CP031124">
    <property type="protein sequence ID" value="AXF84626.1"/>
    <property type="molecule type" value="Genomic_DNA"/>
</dbReference>
<feature type="domain" description="DUF4440" evidence="1">
    <location>
        <begin position="27"/>
        <end position="110"/>
    </location>
</feature>
<dbReference type="SUPFAM" id="SSF54427">
    <property type="entry name" value="NTF2-like"/>
    <property type="match status" value="1"/>
</dbReference>
<keyword evidence="3" id="KW-1185">Reference proteome</keyword>